<evidence type="ECO:0000313" key="1">
    <source>
        <dbReference type="EMBL" id="AVJ48186.1"/>
    </source>
</evidence>
<sequence length="75" mass="8968">MANEYRPKLMVLGVPHRVTYTNYRGETAERRIIPINIWFGHTEWHPEDQWLLKALDVDKDQVRDFALKDMTPAWS</sequence>
<dbReference type="Proteomes" id="UP000240649">
    <property type="component" value="Segment"/>
</dbReference>
<dbReference type="KEGG" id="vg:77948305"/>
<proteinExistence type="predicted"/>
<protein>
    <submittedName>
        <fullName evidence="1">Uncharacterized protein</fullName>
    </submittedName>
</protein>
<accession>A0A2P1CAC8</accession>
<dbReference type="RefSeq" id="YP_010672035.1">
    <property type="nucleotide sequence ID" value="NC_070974.1"/>
</dbReference>
<dbReference type="EMBL" id="MG873442">
    <property type="protein sequence ID" value="AVJ48186.1"/>
    <property type="molecule type" value="Genomic_DNA"/>
</dbReference>
<name>A0A2P1CAC8_9CAUD</name>
<keyword evidence="2" id="KW-1185">Reference proteome</keyword>
<organism evidence="1 2">
    <name type="scientific">Salmonella phage SE131</name>
    <dbReference type="NCBI Taxonomy" id="2081631"/>
    <lineage>
        <taxon>Viruses</taxon>
        <taxon>Duplodnaviria</taxon>
        <taxon>Heunggongvirae</taxon>
        <taxon>Uroviricota</taxon>
        <taxon>Caudoviricetes</taxon>
        <taxon>Grimontviridae</taxon>
        <taxon>Moazamivirus</taxon>
        <taxon>Moazamivirus SE131</taxon>
    </lineage>
</organism>
<reference evidence="1 2" key="1">
    <citation type="submission" date="2018-01" db="EMBL/GenBank/DDBJ databases">
        <title>Draft Genome Sequence of Salmonella Enteritidis Phage SE131.</title>
        <authorList>
            <person name="Kim Y."/>
            <person name="Han B.K."/>
            <person name="Kim H."/>
            <person name="Kim D."/>
        </authorList>
    </citation>
    <scope>NUCLEOTIDE SEQUENCE [LARGE SCALE GENOMIC DNA]</scope>
</reference>
<dbReference type="GeneID" id="77948305"/>
<evidence type="ECO:0000313" key="2">
    <source>
        <dbReference type="Proteomes" id="UP000240649"/>
    </source>
</evidence>